<comment type="caution">
    <text evidence="1">The sequence shown here is derived from an EMBL/GenBank/DDBJ whole genome shotgun (WGS) entry which is preliminary data.</text>
</comment>
<dbReference type="Pfam" id="PF05521">
    <property type="entry name" value="Phage_HCP"/>
    <property type="match status" value="1"/>
</dbReference>
<protein>
    <submittedName>
        <fullName evidence="1">Phage head closure protein</fullName>
    </submittedName>
</protein>
<accession>A0AAW8W2W9</accession>
<dbReference type="RefSeq" id="WP_216786325.1">
    <property type="nucleotide sequence ID" value="NZ_JAGXBW010000041.1"/>
</dbReference>
<sequence>MALNKLTPASFNRKLQIGTTKTVQNPINGTSKQTFISQFSLYCAPYTRSIAYSYQLTAEQLEQVVVIIRHNPKVYEGIKCQYQGNLYSVVNDSMDDSNSYLTYDYLTLKLVTKGA</sequence>
<dbReference type="EMBL" id="JAVLAQ010000006">
    <property type="protein sequence ID" value="MDT6991960.1"/>
    <property type="molecule type" value="Genomic_DNA"/>
</dbReference>
<reference evidence="1" key="1">
    <citation type="submission" date="2023-08" db="EMBL/GenBank/DDBJ databases">
        <authorList>
            <person name="Page C.A."/>
            <person name="Perez-Diaz I.M."/>
        </authorList>
    </citation>
    <scope>NUCLEOTIDE SEQUENCE</scope>
    <source>
        <strain evidence="1">7.8.46</strain>
    </source>
</reference>
<gene>
    <name evidence="1" type="ORF">RI536_18180</name>
</gene>
<evidence type="ECO:0000313" key="2">
    <source>
        <dbReference type="Proteomes" id="UP001267003"/>
    </source>
</evidence>
<organism evidence="1 2">
    <name type="scientific">Lactiplantibacillus pentosus</name>
    <name type="common">Lactobacillus pentosus</name>
    <dbReference type="NCBI Taxonomy" id="1589"/>
    <lineage>
        <taxon>Bacteria</taxon>
        <taxon>Bacillati</taxon>
        <taxon>Bacillota</taxon>
        <taxon>Bacilli</taxon>
        <taxon>Lactobacillales</taxon>
        <taxon>Lactobacillaceae</taxon>
        <taxon>Lactiplantibacillus</taxon>
    </lineage>
</organism>
<dbReference type="NCBIfam" id="TIGR01563">
    <property type="entry name" value="gp16_SPP1"/>
    <property type="match status" value="1"/>
</dbReference>
<evidence type="ECO:0000313" key="1">
    <source>
        <dbReference type="EMBL" id="MDT6991960.1"/>
    </source>
</evidence>
<dbReference type="AlphaFoldDB" id="A0AAW8W2W9"/>
<dbReference type="InterPro" id="IPR008767">
    <property type="entry name" value="Phage_SPP1_head-tail_adaptor"/>
</dbReference>
<proteinExistence type="predicted"/>
<dbReference type="Proteomes" id="UP001267003">
    <property type="component" value="Unassembled WGS sequence"/>
</dbReference>
<name>A0AAW8W2W9_LACPE</name>